<feature type="compositionally biased region" description="Polar residues" evidence="1">
    <location>
        <begin position="23"/>
        <end position="33"/>
    </location>
</feature>
<reference evidence="2 3" key="1">
    <citation type="submission" date="2017-12" db="EMBL/GenBank/DDBJ databases">
        <title>Comparative genomics of Botrytis spp.</title>
        <authorList>
            <person name="Valero-Jimenez C.A."/>
            <person name="Tapia P."/>
            <person name="Veloso J."/>
            <person name="Silva-Moreno E."/>
            <person name="Staats M."/>
            <person name="Valdes J.H."/>
            <person name="Van Kan J.A.L."/>
        </authorList>
    </citation>
    <scope>NUCLEOTIDE SEQUENCE [LARGE SCALE GENOMIC DNA]</scope>
    <source>
        <strain evidence="2 3">MUCL11595</strain>
    </source>
</reference>
<comment type="caution">
    <text evidence="2">The sequence shown here is derived from an EMBL/GenBank/DDBJ whole genome shotgun (WGS) entry which is preliminary data.</text>
</comment>
<sequence>MPPHGSRESSKTRSLPRDGPSYGQRSANVSRNVSLERVSLVKEYGHSIDPSYRRPVSSSPSKSRYHSDSEGSQDGYGTDRSAESRGRSKGSKSGSGSDGTRSRTRNDLHSNSDSAKRSGRAQSQKPRSSSQASTRSKRAESPERIYLFKDDPYGGLAPEGHKVSLYDDDGYLTDHGQKARSKSRKKNSERDRSTKAHKAISAISVPFDGDKYLKGQLADPQAEAKSVTIEQTAHDVKGQAAQLDMCSDSEEELVNSQSHRSGSKPTANPNNRVQLRDTKVPSRGANSREHANQQPRYHGNENSKEPRREYSFDTIRKSADAKQTQGRPWEVIGERNSTRNQSSQANTKRGPVNEPPLKFGEFYKDWSGKQNRPASTQEGSVNEQQSNSDRYYANNKRNPSLASDTRRNHSQYSERYTSPDDFFDRVAGRPQEKKKEKSSLKKIGKVFGLGRKKQSDGDRV</sequence>
<feature type="compositionally biased region" description="Polar residues" evidence="1">
    <location>
        <begin position="254"/>
        <end position="273"/>
    </location>
</feature>
<gene>
    <name evidence="2" type="ORF">BCON_0055g00010</name>
</gene>
<evidence type="ECO:0000313" key="2">
    <source>
        <dbReference type="EMBL" id="TGO58400.1"/>
    </source>
</evidence>
<feature type="compositionally biased region" description="Basic and acidic residues" evidence="1">
    <location>
        <begin position="100"/>
        <end position="116"/>
    </location>
</feature>
<feature type="compositionally biased region" description="Basic and acidic residues" evidence="1">
    <location>
        <begin position="298"/>
        <end position="320"/>
    </location>
</feature>
<feature type="compositionally biased region" description="Low complexity" evidence="1">
    <location>
        <begin position="53"/>
        <end position="62"/>
    </location>
</feature>
<feature type="compositionally biased region" description="Basic and acidic residues" evidence="1">
    <location>
        <begin position="137"/>
        <end position="152"/>
    </location>
</feature>
<feature type="region of interest" description="Disordered" evidence="1">
    <location>
        <begin position="217"/>
        <end position="460"/>
    </location>
</feature>
<feature type="compositionally biased region" description="Basic and acidic residues" evidence="1">
    <location>
        <begin position="274"/>
        <end position="291"/>
    </location>
</feature>
<evidence type="ECO:0000256" key="1">
    <source>
        <dbReference type="SAM" id="MobiDB-lite"/>
    </source>
</evidence>
<name>A0A4Z1IGX7_9HELO</name>
<evidence type="ECO:0008006" key="4">
    <source>
        <dbReference type="Google" id="ProtNLM"/>
    </source>
</evidence>
<protein>
    <recommendedName>
        <fullName evidence="4">Pal1 cell morphology protein</fullName>
    </recommendedName>
</protein>
<keyword evidence="3" id="KW-1185">Reference proteome</keyword>
<feature type="compositionally biased region" description="Polar residues" evidence="1">
    <location>
        <begin position="120"/>
        <end position="134"/>
    </location>
</feature>
<accession>A0A4Z1IGX7</accession>
<organism evidence="2 3">
    <name type="scientific">Botryotinia convoluta</name>
    <dbReference type="NCBI Taxonomy" id="54673"/>
    <lineage>
        <taxon>Eukaryota</taxon>
        <taxon>Fungi</taxon>
        <taxon>Dikarya</taxon>
        <taxon>Ascomycota</taxon>
        <taxon>Pezizomycotina</taxon>
        <taxon>Leotiomycetes</taxon>
        <taxon>Helotiales</taxon>
        <taxon>Sclerotiniaceae</taxon>
        <taxon>Botryotinia</taxon>
    </lineage>
</organism>
<dbReference type="Proteomes" id="UP000297527">
    <property type="component" value="Unassembled WGS sequence"/>
</dbReference>
<feature type="compositionally biased region" description="Polar residues" evidence="1">
    <location>
        <begin position="338"/>
        <end position="347"/>
    </location>
</feature>
<evidence type="ECO:0000313" key="3">
    <source>
        <dbReference type="Proteomes" id="UP000297527"/>
    </source>
</evidence>
<feature type="region of interest" description="Disordered" evidence="1">
    <location>
        <begin position="1"/>
        <end position="202"/>
    </location>
</feature>
<dbReference type="EMBL" id="PQXN01000055">
    <property type="protein sequence ID" value="TGO58400.1"/>
    <property type="molecule type" value="Genomic_DNA"/>
</dbReference>
<feature type="compositionally biased region" description="Basic and acidic residues" evidence="1">
    <location>
        <begin position="422"/>
        <end position="439"/>
    </location>
</feature>
<feature type="compositionally biased region" description="Basic and acidic residues" evidence="1">
    <location>
        <begin position="1"/>
        <end position="11"/>
    </location>
</feature>
<proteinExistence type="predicted"/>
<feature type="compositionally biased region" description="Polar residues" evidence="1">
    <location>
        <begin position="368"/>
        <end position="403"/>
    </location>
</feature>
<dbReference type="AlphaFoldDB" id="A0A4Z1IGX7"/>
<dbReference type="OrthoDB" id="10470889at2759"/>